<dbReference type="Proteomes" id="UP000008311">
    <property type="component" value="Unassembled WGS sequence"/>
</dbReference>
<feature type="region of interest" description="Disordered" evidence="1">
    <location>
        <begin position="822"/>
        <end position="957"/>
    </location>
</feature>
<proteinExistence type="predicted"/>
<dbReference type="FunCoup" id="B9RMR3">
    <property type="interactions" value="45"/>
</dbReference>
<evidence type="ECO:0000313" key="3">
    <source>
        <dbReference type="Proteomes" id="UP000008311"/>
    </source>
</evidence>
<name>B9RMR3_RICCO</name>
<gene>
    <name evidence="2" type="ORF">RCOM_1082870</name>
</gene>
<feature type="compositionally biased region" description="Basic and acidic residues" evidence="1">
    <location>
        <begin position="626"/>
        <end position="651"/>
    </location>
</feature>
<evidence type="ECO:0000256" key="1">
    <source>
        <dbReference type="SAM" id="MobiDB-lite"/>
    </source>
</evidence>
<feature type="compositionally biased region" description="Basic and acidic residues" evidence="1">
    <location>
        <begin position="852"/>
        <end position="869"/>
    </location>
</feature>
<feature type="compositionally biased region" description="Basic and acidic residues" evidence="1">
    <location>
        <begin position="702"/>
        <end position="718"/>
    </location>
</feature>
<evidence type="ECO:0000313" key="2">
    <source>
        <dbReference type="EMBL" id="EEF47586.1"/>
    </source>
</evidence>
<feature type="region of interest" description="Disordered" evidence="1">
    <location>
        <begin position="334"/>
        <end position="378"/>
    </location>
</feature>
<dbReference type="AlphaFoldDB" id="B9RMR3"/>
<accession>B9RMR3</accession>
<feature type="compositionally biased region" description="Polar residues" evidence="1">
    <location>
        <begin position="984"/>
        <end position="1017"/>
    </location>
</feature>
<sequence length="1078" mass="116693">MAKPGRDATPYNAVFIDTSLNTHFATIVSFSDTVSDLKQKIIHEHSLCFPQIGEINIHALKVDASSVSVKENKDCIGMITNDCANGVNLLSDALPNKLLSDVVDNRHLKRKTPVADDQLSWDVVDVECTGGNSKIKSLDGDVNHCEKENEIERTPIGGRESNSRNEICDVQGIIQPETVLETESHTKKKHKSKRKSKYGLHELALKEDASVPKAGKNELQQETVVSVVSQGGEMENGNIIGGTSTQVQVTAVLCAEGTGMLGNHVELKRNKVRRGSVDVQCDKSVEDTLQLERPAKKKRKIEKEKHGDEDVLKKDGTLIIDSNKEMIEPLSLSQHSLVDKSNTKNPTSGSSLTETLEDVKLQPASPSTGKRKRKRKLKDALNQEIAAVPSYSSDVRGESSGLGINPKDLGEEPDADLVPGQQGIGSESGVVSLIEKNGDPFLELTKRPSQEIDMSNSDAGSIEGRHDTYRSATASNTRSVKVSENRSAIDVEGNPYLGVLESENAEKGIEVSGHENMILGDHQNHVVYQSNGVEEQQNLALNLSSKTVPSEKYKPSALDELTSKTKEVAATSILVSETVNPSKLSKKKKKSRKAKELESGTLSTSVIEHVEGFVSGTSPTKPHKATNGDHSGDNVNKEESNVPPKEGKEVSEMETSASLLATEKEIDDVIRNAMESVQQIGQVEVSAENMDGKSRKKTKKKGTSDVKDLPELKNENEKLSAPAGNKIREAEYSSNGPLKSQSSQGQPHKTKSNREGRCLEAAVNGNPSKSGHAIEGTCNLDVSCESSGINFKNYFVPRQQSNKIVGSDEALVDKATKTMEAYGEMKGNENKKKLGAHSHGPSPDLQNSYSLTEDHGVGAKPLKVSDSEVKAPLPSKSDKLDSASENTRSNALKPSATSTHAKNKKAGSVSSLESSKDTNFLNRRVNGPQLHEDDNRMNSRRTSTINSREVVNGSQHKRSLIGVSDSIFKDVTDEASSTEDDNSDASTRTPSDKSLSSDYSDGESNADFNSPLNGSNSCKRKDGGQKTIRKPLSSGLTLDAILRSSSRYKKAKLTAAQLQLEDTESQPVEFVPDSQAKP</sequence>
<feature type="compositionally biased region" description="Polar residues" evidence="1">
    <location>
        <begin position="343"/>
        <end position="354"/>
    </location>
</feature>
<dbReference type="eggNOG" id="ENOG502RXTV">
    <property type="taxonomic scope" value="Eukaryota"/>
</dbReference>
<dbReference type="InParanoid" id="B9RMR3"/>
<feature type="compositionally biased region" description="Polar residues" evidence="1">
    <location>
        <begin position="732"/>
        <end position="747"/>
    </location>
</feature>
<organism evidence="2 3">
    <name type="scientific">Ricinus communis</name>
    <name type="common">Castor bean</name>
    <dbReference type="NCBI Taxonomy" id="3988"/>
    <lineage>
        <taxon>Eukaryota</taxon>
        <taxon>Viridiplantae</taxon>
        <taxon>Streptophyta</taxon>
        <taxon>Embryophyta</taxon>
        <taxon>Tracheophyta</taxon>
        <taxon>Spermatophyta</taxon>
        <taxon>Magnoliopsida</taxon>
        <taxon>eudicotyledons</taxon>
        <taxon>Gunneridae</taxon>
        <taxon>Pentapetalae</taxon>
        <taxon>rosids</taxon>
        <taxon>fabids</taxon>
        <taxon>Malpighiales</taxon>
        <taxon>Euphorbiaceae</taxon>
        <taxon>Acalyphoideae</taxon>
        <taxon>Acalypheae</taxon>
        <taxon>Ricinus</taxon>
    </lineage>
</organism>
<feature type="region of interest" description="Disordered" evidence="1">
    <location>
        <begin position="391"/>
        <end position="410"/>
    </location>
</feature>
<feature type="compositionally biased region" description="Polar residues" evidence="1">
    <location>
        <begin position="908"/>
        <end position="921"/>
    </location>
</feature>
<feature type="region of interest" description="Disordered" evidence="1">
    <location>
        <begin position="681"/>
        <end position="775"/>
    </location>
</feature>
<feature type="region of interest" description="Disordered" evidence="1">
    <location>
        <begin position="972"/>
        <end position="1034"/>
    </location>
</feature>
<feature type="region of interest" description="Disordered" evidence="1">
    <location>
        <begin position="579"/>
        <end position="659"/>
    </location>
</feature>
<protein>
    <submittedName>
        <fullName evidence="2">Uncharacterized protein</fullName>
    </submittedName>
</protein>
<feature type="compositionally biased region" description="Polar residues" evidence="1">
    <location>
        <begin position="940"/>
        <end position="954"/>
    </location>
</feature>
<dbReference type="EMBL" id="EQ973789">
    <property type="protein sequence ID" value="EEF47586.1"/>
    <property type="molecule type" value="Genomic_DNA"/>
</dbReference>
<feature type="compositionally biased region" description="Basic residues" evidence="1">
    <location>
        <begin position="584"/>
        <end position="593"/>
    </location>
</feature>
<keyword evidence="3" id="KW-1185">Reference proteome</keyword>
<reference evidence="3" key="1">
    <citation type="journal article" date="2010" name="Nat. Biotechnol.">
        <title>Draft genome sequence of the oilseed species Ricinus communis.</title>
        <authorList>
            <person name="Chan A.P."/>
            <person name="Crabtree J."/>
            <person name="Zhao Q."/>
            <person name="Lorenzi H."/>
            <person name="Orvis J."/>
            <person name="Puiu D."/>
            <person name="Melake-Berhan A."/>
            <person name="Jones K.M."/>
            <person name="Redman J."/>
            <person name="Chen G."/>
            <person name="Cahoon E.B."/>
            <person name="Gedil M."/>
            <person name="Stanke M."/>
            <person name="Haas B.J."/>
            <person name="Wortman J.R."/>
            <person name="Fraser-Liggett C.M."/>
            <person name="Ravel J."/>
            <person name="Rabinowicz P.D."/>
        </authorList>
    </citation>
    <scope>NUCLEOTIDE SEQUENCE [LARGE SCALE GENOMIC DNA]</scope>
    <source>
        <strain evidence="3">cv. Hale</strain>
    </source>
</reference>
<feature type="compositionally biased region" description="Polar residues" evidence="1">
    <location>
        <begin position="883"/>
        <end position="900"/>
    </location>
</feature>